<evidence type="ECO:0000313" key="1">
    <source>
        <dbReference type="EMBL" id="KAJ3528158.1"/>
    </source>
</evidence>
<comment type="caution">
    <text evidence="1">The sequence shown here is derived from an EMBL/GenBank/DDBJ whole genome shotgun (WGS) entry which is preliminary data.</text>
</comment>
<proteinExistence type="predicted"/>
<keyword evidence="2" id="KW-1185">Reference proteome</keyword>
<sequence length="181" mass="19919">MATSFPSLAVCRRKGCWLKVSMGRIEIIQWRFVTLTTPRQCVTRESVLRRGVWWMVEGQAGRSAMDRQEQYSKAGRRKEHAETGRAGEEGVHVSVSESESENEVAPHFGRSEVRLGFPSTVNSGPSRVTIDVSHPWTPPRLGLNLVLCRGVSLGSSSSTLALEISIFCFVSLGEIPSATSL</sequence>
<protein>
    <submittedName>
        <fullName evidence="1">Uncharacterized protein</fullName>
    </submittedName>
</protein>
<accession>A0ACC1RY82</accession>
<evidence type="ECO:0000313" key="2">
    <source>
        <dbReference type="Proteomes" id="UP001148629"/>
    </source>
</evidence>
<organism evidence="1 2">
    <name type="scientific">Fusarium decemcellulare</name>
    <dbReference type="NCBI Taxonomy" id="57161"/>
    <lineage>
        <taxon>Eukaryota</taxon>
        <taxon>Fungi</taxon>
        <taxon>Dikarya</taxon>
        <taxon>Ascomycota</taxon>
        <taxon>Pezizomycotina</taxon>
        <taxon>Sordariomycetes</taxon>
        <taxon>Hypocreomycetidae</taxon>
        <taxon>Hypocreales</taxon>
        <taxon>Nectriaceae</taxon>
        <taxon>Fusarium</taxon>
        <taxon>Fusarium decemcellulare species complex</taxon>
    </lineage>
</organism>
<name>A0ACC1RY82_9HYPO</name>
<gene>
    <name evidence="1" type="ORF">NM208_g10335</name>
</gene>
<dbReference type="Proteomes" id="UP001148629">
    <property type="component" value="Unassembled WGS sequence"/>
</dbReference>
<reference evidence="1" key="1">
    <citation type="submission" date="2022-08" db="EMBL/GenBank/DDBJ databases">
        <title>Genome Sequence of Fusarium decemcellulare.</title>
        <authorList>
            <person name="Buettner E."/>
        </authorList>
    </citation>
    <scope>NUCLEOTIDE SEQUENCE</scope>
    <source>
        <strain evidence="1">Babe19</strain>
    </source>
</reference>
<dbReference type="EMBL" id="JANRMS010001448">
    <property type="protein sequence ID" value="KAJ3528158.1"/>
    <property type="molecule type" value="Genomic_DNA"/>
</dbReference>